<evidence type="ECO:0000256" key="5">
    <source>
        <dbReference type="PIRSR" id="PIRSR608080-1"/>
    </source>
</evidence>
<evidence type="ECO:0000313" key="8">
    <source>
        <dbReference type="Ensembl" id="ENSAMEP00000022703.1"/>
    </source>
</evidence>
<keyword evidence="3" id="KW-0677">Repeat</keyword>
<feature type="binding site" evidence="5">
    <location>
        <position position="20"/>
    </location>
    <ligand>
        <name>Ca(2+)</name>
        <dbReference type="ChEBI" id="CHEBI:29108"/>
        <label>1</label>
    </ligand>
</feature>
<feature type="binding site" evidence="5">
    <location>
        <position position="70"/>
    </location>
    <ligand>
        <name>Ca(2+)</name>
        <dbReference type="ChEBI" id="CHEBI:29108"/>
        <label>1</label>
    </ligand>
</feature>
<proteinExistence type="inferred from homology"/>
<dbReference type="PANTHER" id="PTHR11653">
    <property type="entry name" value="PARVALBUMIN ALPHA"/>
    <property type="match status" value="1"/>
</dbReference>
<comment type="function">
    <text evidence="6">In muscle, parvalbumin is thought to be involved in relaxation after contraction. It binds two calcium ions.</text>
</comment>
<dbReference type="SUPFAM" id="SSF47473">
    <property type="entry name" value="EF-hand"/>
    <property type="match status" value="1"/>
</dbReference>
<sequence>MSMTDLIPAEEVTKVFHILDADRSGFMEEGEVKLILKGFCKDGRALSDKETKDLLLAGDKDGDGKIGVEEFTALVAEC</sequence>
<dbReference type="InterPro" id="IPR018247">
    <property type="entry name" value="EF_Hand_1_Ca_BS"/>
</dbReference>
<comment type="similarity">
    <text evidence="1 6">Belongs to the parvalbumin family.</text>
</comment>
<dbReference type="GO" id="GO:0005737">
    <property type="term" value="C:cytoplasm"/>
    <property type="evidence" value="ECO:0007669"/>
    <property type="project" value="TreeGrafter"/>
</dbReference>
<feature type="domain" description="EF-hand" evidence="7">
    <location>
        <begin position="46"/>
        <end position="78"/>
    </location>
</feature>
<evidence type="ECO:0000259" key="7">
    <source>
        <dbReference type="PROSITE" id="PS50222"/>
    </source>
</evidence>
<keyword evidence="2 5" id="KW-0479">Metal-binding</keyword>
<dbReference type="PRINTS" id="PR01697">
    <property type="entry name" value="PARVALBUMIN"/>
</dbReference>
<evidence type="ECO:0000256" key="4">
    <source>
        <dbReference type="ARBA" id="ARBA00022837"/>
    </source>
</evidence>
<feature type="binding site" evidence="5">
    <location>
        <position position="26"/>
    </location>
    <ligand>
        <name>Ca(2+)</name>
        <dbReference type="ChEBI" id="CHEBI:29108"/>
        <label>1</label>
    </ligand>
</feature>
<evidence type="ECO:0000313" key="9">
    <source>
        <dbReference type="Proteomes" id="UP000008912"/>
    </source>
</evidence>
<dbReference type="InParanoid" id="A0A7N5JAX4"/>
<dbReference type="PANTHER" id="PTHR11653:SF2">
    <property type="entry name" value="PARVALBUMIN ALPHA"/>
    <property type="match status" value="1"/>
</dbReference>
<evidence type="ECO:0000256" key="3">
    <source>
        <dbReference type="ARBA" id="ARBA00022737"/>
    </source>
</evidence>
<accession>A0A7N5JAX4</accession>
<dbReference type="Pfam" id="PF13499">
    <property type="entry name" value="EF-hand_7"/>
    <property type="match status" value="1"/>
</dbReference>
<evidence type="ECO:0000256" key="2">
    <source>
        <dbReference type="ARBA" id="ARBA00022723"/>
    </source>
</evidence>
<name>A0A7N5JAX4_AILME</name>
<feature type="domain" description="EF-hand" evidence="7">
    <location>
        <begin position="7"/>
        <end position="42"/>
    </location>
</feature>
<keyword evidence="4 5" id="KW-0106">Calcium</keyword>
<dbReference type="GeneTree" id="ENSGT00940000159653"/>
<dbReference type="GO" id="GO:0005509">
    <property type="term" value="F:calcium ion binding"/>
    <property type="evidence" value="ECO:0007669"/>
    <property type="project" value="UniProtKB-UniRule"/>
</dbReference>
<feature type="binding site" evidence="5">
    <location>
        <position position="22"/>
    </location>
    <ligand>
        <name>Ca(2+)</name>
        <dbReference type="ChEBI" id="CHEBI:29108"/>
        <label>1</label>
    </ligand>
</feature>
<dbReference type="InterPro" id="IPR008080">
    <property type="entry name" value="Parvalbumin"/>
</dbReference>
<protein>
    <recommendedName>
        <fullName evidence="6">Parvalbumin</fullName>
    </recommendedName>
</protein>
<evidence type="ECO:0000256" key="6">
    <source>
        <dbReference type="RuleBase" id="RU368048"/>
    </source>
</evidence>
<dbReference type="Proteomes" id="UP000008912">
    <property type="component" value="Unassembled WGS sequence"/>
</dbReference>
<keyword evidence="9" id="KW-1185">Reference proteome</keyword>
<reference evidence="8" key="2">
    <citation type="submission" date="2025-08" db="UniProtKB">
        <authorList>
            <consortium name="Ensembl"/>
        </authorList>
    </citation>
    <scope>IDENTIFICATION</scope>
</reference>
<dbReference type="Ensembl" id="ENSAMET00000027276.1">
    <property type="protein sequence ID" value="ENSAMEP00000022703.1"/>
    <property type="gene ID" value="ENSAMEG00000027386.1"/>
</dbReference>
<reference evidence="8 9" key="1">
    <citation type="journal article" date="2010" name="Nature">
        <title>The sequence and de novo assembly of the giant panda genome.</title>
        <authorList>
            <person name="Li R."/>
            <person name="Fan W."/>
            <person name="Tian G."/>
            <person name="Zhu H."/>
            <person name="He L."/>
            <person name="Cai J."/>
            <person name="Huang Q."/>
            <person name="Cai Q."/>
            <person name="Li B."/>
            <person name="Bai Y."/>
            <person name="Zhang Z."/>
            <person name="Zhang Y."/>
            <person name="Wang W."/>
            <person name="Li J."/>
            <person name="Wei F."/>
            <person name="Li H."/>
            <person name="Jian M."/>
            <person name="Li J."/>
            <person name="Zhang Z."/>
            <person name="Nielsen R."/>
            <person name="Li D."/>
            <person name="Gu W."/>
            <person name="Yang Z."/>
            <person name="Xuan Z."/>
            <person name="Ryder O.A."/>
            <person name="Leung F.C."/>
            <person name="Zhou Y."/>
            <person name="Cao J."/>
            <person name="Sun X."/>
            <person name="Fu Y."/>
            <person name="Fang X."/>
            <person name="Guo X."/>
            <person name="Wang B."/>
            <person name="Hou R."/>
            <person name="Shen F."/>
            <person name="Mu B."/>
            <person name="Ni P."/>
            <person name="Lin R."/>
            <person name="Qian W."/>
            <person name="Wang G."/>
            <person name="Yu C."/>
            <person name="Nie W."/>
            <person name="Wang J."/>
            <person name="Wu Z."/>
            <person name="Liang H."/>
            <person name="Min J."/>
            <person name="Wu Q."/>
            <person name="Cheng S."/>
            <person name="Ruan J."/>
            <person name="Wang M."/>
            <person name="Shi Z."/>
            <person name="Wen M."/>
            <person name="Liu B."/>
            <person name="Ren X."/>
            <person name="Zheng H."/>
            <person name="Dong D."/>
            <person name="Cook K."/>
            <person name="Shan G."/>
            <person name="Zhang H."/>
            <person name="Kosiol C."/>
            <person name="Xie X."/>
            <person name="Lu Z."/>
            <person name="Zheng H."/>
            <person name="Li Y."/>
            <person name="Steiner C.C."/>
            <person name="Lam T.T."/>
            <person name="Lin S."/>
            <person name="Zhang Q."/>
            <person name="Li G."/>
            <person name="Tian J."/>
            <person name="Gong T."/>
            <person name="Liu H."/>
            <person name="Zhang D."/>
            <person name="Fang L."/>
            <person name="Ye C."/>
            <person name="Zhang J."/>
            <person name="Hu W."/>
            <person name="Xu A."/>
            <person name="Ren Y."/>
            <person name="Zhang G."/>
            <person name="Bruford M.W."/>
            <person name="Li Q."/>
            <person name="Ma L."/>
            <person name="Guo Y."/>
            <person name="An N."/>
            <person name="Hu Y."/>
            <person name="Zheng Y."/>
            <person name="Shi Y."/>
            <person name="Li Z."/>
            <person name="Liu Q."/>
            <person name="Chen Y."/>
            <person name="Zhao J."/>
            <person name="Qu N."/>
            <person name="Zhao S."/>
            <person name="Tian F."/>
            <person name="Wang X."/>
            <person name="Wang H."/>
            <person name="Xu L."/>
            <person name="Liu X."/>
            <person name="Vinar T."/>
            <person name="Wang Y."/>
            <person name="Lam T.W."/>
            <person name="Yiu S.M."/>
            <person name="Liu S."/>
            <person name="Zhang H."/>
            <person name="Li D."/>
            <person name="Huang Y."/>
            <person name="Wang X."/>
            <person name="Yang G."/>
            <person name="Jiang Z."/>
            <person name="Wang J."/>
            <person name="Qin N."/>
            <person name="Li L."/>
            <person name="Li J."/>
            <person name="Bolund L."/>
            <person name="Kristiansen K."/>
            <person name="Wong G.K."/>
            <person name="Olson M."/>
            <person name="Zhang X."/>
            <person name="Li S."/>
            <person name="Yang H."/>
            <person name="Wang J."/>
            <person name="Wang J."/>
        </authorList>
    </citation>
    <scope>NUCLEOTIDE SEQUENCE [LARGE SCALE GENOMIC DNA]</scope>
</reference>
<feature type="binding site" evidence="5">
    <location>
        <position position="31"/>
    </location>
    <ligand>
        <name>Ca(2+)</name>
        <dbReference type="ChEBI" id="CHEBI:29108"/>
        <label>1</label>
    </ligand>
</feature>
<dbReference type="InterPro" id="IPR002048">
    <property type="entry name" value="EF_hand_dom"/>
</dbReference>
<dbReference type="SMART" id="SM00054">
    <property type="entry name" value="EFh"/>
    <property type="match status" value="2"/>
</dbReference>
<feature type="binding site" evidence="5">
    <location>
        <position position="59"/>
    </location>
    <ligand>
        <name>Ca(2+)</name>
        <dbReference type="ChEBI" id="CHEBI:29108"/>
        <label>1</label>
    </ligand>
</feature>
<dbReference type="Gene3D" id="1.10.238.10">
    <property type="entry name" value="EF-hand"/>
    <property type="match status" value="1"/>
</dbReference>
<dbReference type="PROSITE" id="PS50222">
    <property type="entry name" value="EF_HAND_2"/>
    <property type="match status" value="2"/>
</dbReference>
<feature type="binding site" evidence="5">
    <location>
        <position position="65"/>
    </location>
    <ligand>
        <name>Ca(2+)</name>
        <dbReference type="ChEBI" id="CHEBI:29108"/>
        <label>1</label>
    </ligand>
</feature>
<gene>
    <name evidence="8" type="primary">LOC117798865</name>
</gene>
<evidence type="ECO:0000256" key="1">
    <source>
        <dbReference type="ARBA" id="ARBA00009753"/>
    </source>
</evidence>
<dbReference type="PROSITE" id="PS00018">
    <property type="entry name" value="EF_HAND_1"/>
    <property type="match status" value="2"/>
</dbReference>
<dbReference type="InterPro" id="IPR011992">
    <property type="entry name" value="EF-hand-dom_pair"/>
</dbReference>
<organism evidence="8 9">
    <name type="scientific">Ailuropoda melanoleuca</name>
    <name type="common">Giant panda</name>
    <dbReference type="NCBI Taxonomy" id="9646"/>
    <lineage>
        <taxon>Eukaryota</taxon>
        <taxon>Metazoa</taxon>
        <taxon>Chordata</taxon>
        <taxon>Craniata</taxon>
        <taxon>Vertebrata</taxon>
        <taxon>Euteleostomi</taxon>
        <taxon>Mammalia</taxon>
        <taxon>Eutheria</taxon>
        <taxon>Laurasiatheria</taxon>
        <taxon>Carnivora</taxon>
        <taxon>Caniformia</taxon>
        <taxon>Ursidae</taxon>
        <taxon>Ailuropoda</taxon>
    </lineage>
</organism>
<feature type="binding site" evidence="5">
    <location>
        <position position="61"/>
    </location>
    <ligand>
        <name>Ca(2+)</name>
        <dbReference type="ChEBI" id="CHEBI:29108"/>
        <label>1</label>
    </ligand>
</feature>
<reference evidence="8" key="3">
    <citation type="submission" date="2025-09" db="UniProtKB">
        <authorList>
            <consortium name="Ensembl"/>
        </authorList>
    </citation>
    <scope>IDENTIFICATION</scope>
</reference>
<dbReference type="AlphaFoldDB" id="A0A7N5JAX4"/>
<feature type="binding site" evidence="5">
    <location>
        <position position="63"/>
    </location>
    <ligand>
        <name>Ca(2+)</name>
        <dbReference type="ChEBI" id="CHEBI:29108"/>
        <label>1</label>
    </ligand>
</feature>
<feature type="binding site" evidence="5">
    <location>
        <position position="24"/>
    </location>
    <ligand>
        <name>Ca(2+)</name>
        <dbReference type="ChEBI" id="CHEBI:29108"/>
        <label>1</label>
    </ligand>
</feature>